<reference evidence="2 3" key="1">
    <citation type="journal article" date="2019" name="Sci. Rep.">
        <title>Comparative genomics of chytrid fungi reveal insights into the obligate biotrophic and pathogenic lifestyle of Synchytrium endobioticum.</title>
        <authorList>
            <person name="van de Vossenberg B.T.L.H."/>
            <person name="Warris S."/>
            <person name="Nguyen H.D.T."/>
            <person name="van Gent-Pelzer M.P.E."/>
            <person name="Joly D.L."/>
            <person name="van de Geest H.C."/>
            <person name="Bonants P.J.M."/>
            <person name="Smith D.S."/>
            <person name="Levesque C.A."/>
            <person name="van der Lee T.A.J."/>
        </authorList>
    </citation>
    <scope>NUCLEOTIDE SEQUENCE [LARGE SCALE GENOMIC DNA]</scope>
    <source>
        <strain evidence="2 3">JEL517</strain>
    </source>
</reference>
<dbReference type="AlphaFoldDB" id="A0A507CCH7"/>
<dbReference type="Proteomes" id="UP000319731">
    <property type="component" value="Unassembled WGS sequence"/>
</dbReference>
<accession>A0A507CCH7</accession>
<evidence type="ECO:0000313" key="3">
    <source>
        <dbReference type="Proteomes" id="UP000319731"/>
    </source>
</evidence>
<dbReference type="GO" id="GO:0019441">
    <property type="term" value="P:L-tryptophan catabolic process to kynurenine"/>
    <property type="evidence" value="ECO:0007669"/>
    <property type="project" value="InterPro"/>
</dbReference>
<name>A0A507CCH7_9FUNG</name>
<sequence>MEATKVEFAALSKQDPPNTAWTLFPKNGLGTLNLQTPELTAQAAKLVKTGRQFPLNWKLELPFPPLFHRAEMRHEIVHTVETPSWDSPGHFGGMHGCHFEGLKPADVPTDLGVARMARKGISGRAVLIDYRRWALKNGITYSPGSRHEITVENIKAVAKDQKVEFKTGDILLLRSGWTEWYESLTTDERVKLASDPTGHEICGVKNNNDTLEFLWNNHFSAVAGDTVAFEAVGPDVPSDSSPWLIHLTILSGWGCPIGEMWYLDELAAYCAETGVYEMFITSAPLNKEHGIASPPNALAIL</sequence>
<protein>
    <submittedName>
        <fullName evidence="2">Arylformamidase</fullName>
    </submittedName>
</protein>
<dbReference type="PANTHER" id="PTHR34861:SF11">
    <property type="entry name" value="CYCLASE"/>
    <property type="match status" value="1"/>
</dbReference>
<dbReference type="EMBL" id="QEAO01000007">
    <property type="protein sequence ID" value="TPX35736.1"/>
    <property type="molecule type" value="Genomic_DNA"/>
</dbReference>
<dbReference type="PANTHER" id="PTHR34861">
    <property type="match status" value="1"/>
</dbReference>
<dbReference type="GeneID" id="42003181"/>
<gene>
    <name evidence="2" type="primary">BNA7</name>
    <name evidence="2" type="ORF">SmJEL517_g01956</name>
</gene>
<comment type="caution">
    <text evidence="2">The sequence shown here is derived from an EMBL/GenBank/DDBJ whole genome shotgun (WGS) entry which is preliminary data.</text>
</comment>
<dbReference type="RefSeq" id="XP_031026168.1">
    <property type="nucleotide sequence ID" value="XM_031167884.1"/>
</dbReference>
<dbReference type="InterPro" id="IPR037175">
    <property type="entry name" value="KFase_sf"/>
</dbReference>
<dbReference type="SUPFAM" id="SSF102198">
    <property type="entry name" value="Putative cyclase"/>
    <property type="match status" value="1"/>
</dbReference>
<evidence type="ECO:0000313" key="2">
    <source>
        <dbReference type="EMBL" id="TPX35736.1"/>
    </source>
</evidence>
<dbReference type="OrthoDB" id="5396at2759"/>
<dbReference type="Gene3D" id="3.50.30.50">
    <property type="entry name" value="Putative cyclase"/>
    <property type="match status" value="1"/>
</dbReference>
<dbReference type="STRING" id="1806994.A0A507CCH7"/>
<evidence type="ECO:0000256" key="1">
    <source>
        <dbReference type="ARBA" id="ARBA00007865"/>
    </source>
</evidence>
<organism evidence="2 3">
    <name type="scientific">Synchytrium microbalum</name>
    <dbReference type="NCBI Taxonomy" id="1806994"/>
    <lineage>
        <taxon>Eukaryota</taxon>
        <taxon>Fungi</taxon>
        <taxon>Fungi incertae sedis</taxon>
        <taxon>Chytridiomycota</taxon>
        <taxon>Chytridiomycota incertae sedis</taxon>
        <taxon>Chytridiomycetes</taxon>
        <taxon>Synchytriales</taxon>
        <taxon>Synchytriaceae</taxon>
        <taxon>Synchytrium</taxon>
    </lineage>
</organism>
<dbReference type="Pfam" id="PF04199">
    <property type="entry name" value="Cyclase"/>
    <property type="match status" value="1"/>
</dbReference>
<comment type="similarity">
    <text evidence="1">Belongs to the Cyclase 1 superfamily.</text>
</comment>
<keyword evidence="3" id="KW-1185">Reference proteome</keyword>
<dbReference type="GO" id="GO:0004061">
    <property type="term" value="F:arylformamidase activity"/>
    <property type="evidence" value="ECO:0007669"/>
    <property type="project" value="InterPro"/>
</dbReference>
<dbReference type="InterPro" id="IPR007325">
    <property type="entry name" value="KFase/CYL"/>
</dbReference>
<proteinExistence type="inferred from homology"/>